<dbReference type="OrthoDB" id="10669161at2759"/>
<dbReference type="Gene3D" id="2.30.260.10">
    <property type="entry name" value="putative xylanase like domain"/>
    <property type="match status" value="1"/>
</dbReference>
<dbReference type="AlphaFoldDB" id="A0A0J7MNW2"/>
<organism evidence="2 3">
    <name type="scientific">Lasius niger</name>
    <name type="common">Black garden ant</name>
    <dbReference type="NCBI Taxonomy" id="67767"/>
    <lineage>
        <taxon>Eukaryota</taxon>
        <taxon>Metazoa</taxon>
        <taxon>Ecdysozoa</taxon>
        <taxon>Arthropoda</taxon>
        <taxon>Hexapoda</taxon>
        <taxon>Insecta</taxon>
        <taxon>Pterygota</taxon>
        <taxon>Neoptera</taxon>
        <taxon>Endopterygota</taxon>
        <taxon>Hymenoptera</taxon>
        <taxon>Apocrita</taxon>
        <taxon>Aculeata</taxon>
        <taxon>Formicoidea</taxon>
        <taxon>Formicidae</taxon>
        <taxon>Formicinae</taxon>
        <taxon>Lasius</taxon>
        <taxon>Lasius</taxon>
    </lineage>
</organism>
<gene>
    <name evidence="2" type="ORF">RF55_23495</name>
</gene>
<evidence type="ECO:0000256" key="1">
    <source>
        <dbReference type="SAM" id="SignalP"/>
    </source>
</evidence>
<keyword evidence="1" id="KW-0732">Signal</keyword>
<feature type="chain" id="PRO_5005291260" evidence="1">
    <location>
        <begin position="23"/>
        <end position="262"/>
    </location>
</feature>
<dbReference type="InterPro" id="IPR010846">
    <property type="entry name" value="AmiA-like"/>
</dbReference>
<dbReference type="Proteomes" id="UP000036403">
    <property type="component" value="Unassembled WGS sequence"/>
</dbReference>
<evidence type="ECO:0000313" key="2">
    <source>
        <dbReference type="EMBL" id="KMQ82290.1"/>
    </source>
</evidence>
<evidence type="ECO:0000313" key="3">
    <source>
        <dbReference type="Proteomes" id="UP000036403"/>
    </source>
</evidence>
<sequence>MTSLLRRYGWLLLTLLSTSLQAQTLWEGASRQRLAAIFADGLHHQPDAAADVAALSAPFLGVPYRAHTLIGSKHTPERLVVDLQGMDCFTFLDYVEALHRSHSERDFLPALVATRYSEGRLDFRHRRHFFSDWFARAPVNALDITQSLSPAAQTVVKRLNAKPGPPGAEYLPGLGIVTRHISYIPASAIDAALLAKLQNGDYIGIYAPSLGLDITHAGIFLRTTAGPMLRNASSRSSYRRVMDTPFLDYVKHTPGIVVLRPL</sequence>
<dbReference type="EMBL" id="LBMM01026692">
    <property type="protein sequence ID" value="KMQ82290.1"/>
    <property type="molecule type" value="Genomic_DNA"/>
</dbReference>
<comment type="caution">
    <text evidence="2">The sequence shown here is derived from an EMBL/GenBank/DDBJ whole genome shotgun (WGS) entry which is preliminary data.</text>
</comment>
<protein>
    <submittedName>
        <fullName evidence="2">Lipoprotein</fullName>
    </submittedName>
</protein>
<reference evidence="2 3" key="1">
    <citation type="submission" date="2015-04" db="EMBL/GenBank/DDBJ databases">
        <title>Lasius niger genome sequencing.</title>
        <authorList>
            <person name="Konorov E.A."/>
            <person name="Nikitin M.A."/>
            <person name="Kirill M.V."/>
            <person name="Chang P."/>
        </authorList>
    </citation>
    <scope>NUCLEOTIDE SEQUENCE [LARGE SCALE GENOMIC DNA]</scope>
    <source>
        <tissue evidence="2">Whole</tissue>
    </source>
</reference>
<proteinExistence type="predicted"/>
<dbReference type="Gene3D" id="1.10.3670.10">
    <property type="entry name" value="Putative xylanase like domain"/>
    <property type="match status" value="1"/>
</dbReference>
<feature type="signal peptide" evidence="1">
    <location>
        <begin position="1"/>
        <end position="22"/>
    </location>
</feature>
<name>A0A0J7MNW2_LASNI</name>
<dbReference type="InterPro" id="IPR038765">
    <property type="entry name" value="Papain-like_cys_pep_sf"/>
</dbReference>
<dbReference type="SUPFAM" id="SSF54001">
    <property type="entry name" value="Cysteine proteinases"/>
    <property type="match status" value="1"/>
</dbReference>
<keyword evidence="2" id="KW-0449">Lipoprotein</keyword>
<keyword evidence="3" id="KW-1185">Reference proteome</keyword>
<dbReference type="PaxDb" id="67767-A0A0J7MNW2"/>
<dbReference type="Pfam" id="PF07313">
    <property type="entry name" value="AmiA-like"/>
    <property type="match status" value="1"/>
</dbReference>
<accession>A0A0J7MNW2</accession>